<dbReference type="EMBL" id="BAABAB010000050">
    <property type="protein sequence ID" value="GAA3639752.1"/>
    <property type="molecule type" value="Genomic_DNA"/>
</dbReference>
<sequence>MAATRRQPGKRERCRAILRALPEAAIPGYLIEHSGLPGPRADLELLTAFGDIASAALIRRLAEDEDEYLRSCGTAALGRLLLAASDDEGVRSLLAVRARDASWRVREAVAMAGQRIGDEDPAQMLALVETWAGSEDPLTVRAAIATVCEPRLLRDSASTTAALRTCRVATDFLAALPAARRREPDVRTLRQALGYCWSVAVAADPAAGLPAFDALAGSPDPDVGWIVRENRKKRRLQALL</sequence>
<dbReference type="Gene3D" id="1.25.10.10">
    <property type="entry name" value="Leucine-rich Repeat Variant"/>
    <property type="match status" value="1"/>
</dbReference>
<dbReference type="Proteomes" id="UP001501490">
    <property type="component" value="Unassembled WGS sequence"/>
</dbReference>
<dbReference type="InterPro" id="IPR011989">
    <property type="entry name" value="ARM-like"/>
</dbReference>
<dbReference type="RefSeq" id="WP_344809378.1">
    <property type="nucleotide sequence ID" value="NZ_BAABAB010000050.1"/>
</dbReference>
<name>A0ABP7AUA0_9ACTN</name>
<evidence type="ECO:0008006" key="3">
    <source>
        <dbReference type="Google" id="ProtNLM"/>
    </source>
</evidence>
<comment type="caution">
    <text evidence="1">The sequence shown here is derived from an EMBL/GenBank/DDBJ whole genome shotgun (WGS) entry which is preliminary data.</text>
</comment>
<accession>A0ABP7AUA0</accession>
<dbReference type="InterPro" id="IPR016024">
    <property type="entry name" value="ARM-type_fold"/>
</dbReference>
<evidence type="ECO:0000313" key="1">
    <source>
        <dbReference type="EMBL" id="GAA3639752.1"/>
    </source>
</evidence>
<reference evidence="2" key="1">
    <citation type="journal article" date="2019" name="Int. J. Syst. Evol. Microbiol.">
        <title>The Global Catalogue of Microorganisms (GCM) 10K type strain sequencing project: providing services to taxonomists for standard genome sequencing and annotation.</title>
        <authorList>
            <consortium name="The Broad Institute Genomics Platform"/>
            <consortium name="The Broad Institute Genome Sequencing Center for Infectious Disease"/>
            <person name="Wu L."/>
            <person name="Ma J."/>
        </authorList>
    </citation>
    <scope>NUCLEOTIDE SEQUENCE [LARGE SCALE GENOMIC DNA]</scope>
    <source>
        <strain evidence="2">JCM 16929</strain>
    </source>
</reference>
<protein>
    <recommendedName>
        <fullName evidence="3">HEAT repeat domain-containing protein</fullName>
    </recommendedName>
</protein>
<evidence type="ECO:0000313" key="2">
    <source>
        <dbReference type="Proteomes" id="UP001501490"/>
    </source>
</evidence>
<keyword evidence="2" id="KW-1185">Reference proteome</keyword>
<gene>
    <name evidence="1" type="ORF">GCM10022236_47860</name>
</gene>
<dbReference type="SUPFAM" id="SSF48371">
    <property type="entry name" value="ARM repeat"/>
    <property type="match status" value="1"/>
</dbReference>
<organism evidence="1 2">
    <name type="scientific">Microlunatus ginsengisoli</name>
    <dbReference type="NCBI Taxonomy" id="363863"/>
    <lineage>
        <taxon>Bacteria</taxon>
        <taxon>Bacillati</taxon>
        <taxon>Actinomycetota</taxon>
        <taxon>Actinomycetes</taxon>
        <taxon>Propionibacteriales</taxon>
        <taxon>Propionibacteriaceae</taxon>
        <taxon>Microlunatus</taxon>
    </lineage>
</organism>
<proteinExistence type="predicted"/>